<feature type="region of interest" description="Disordered" evidence="8">
    <location>
        <begin position="1005"/>
        <end position="1066"/>
    </location>
</feature>
<feature type="compositionally biased region" description="Polar residues" evidence="8">
    <location>
        <begin position="749"/>
        <end position="764"/>
    </location>
</feature>
<evidence type="ECO:0000256" key="5">
    <source>
        <dbReference type="ARBA" id="ARBA00023163"/>
    </source>
</evidence>
<dbReference type="GO" id="GO:0003677">
    <property type="term" value="F:DNA binding"/>
    <property type="evidence" value="ECO:0007669"/>
    <property type="project" value="UniProtKB-KW"/>
</dbReference>
<dbReference type="CDD" id="cd12148">
    <property type="entry name" value="fungal_TF_MHR"/>
    <property type="match status" value="1"/>
</dbReference>
<feature type="region of interest" description="Disordered" evidence="8">
    <location>
        <begin position="473"/>
        <end position="497"/>
    </location>
</feature>
<sequence length="1241" mass="136607">MVDRIARIPNLVMGGAGFSYQLHPDPESLPIREILLRAFDLGLRAIDTSPYYEPSEQLLGAALSHSDIKSKYPRKDIILMTKVGRIKEREFNYSPSWVRKSVMRSLDRFQTTYLDVVFCHDVEFVTMKEVMGAIEVLLEFQRAGKIIRVGVSGYDIETLGQIATMVRDRYGRPLDIIQTWAQLTLQNTKVESCGLDLFQAAGVASVLCSSPLAVGLLRNGGIPTGRTGDWHPAPHALREVVQMAAEWVEEQSESMASVALRYAIAKSVLNCRSHVAVSTVVGVSTMAELEENVATAKSILKAVTVDSCAGGLGDYTEVDEIAYRRDQPLYNHIQGALGHWLDYDFGSTKVGSSKQLKDVGITNGSDSIESVKTSRHNAFLSTAPSAAALSGIRWHVARPLSTLARVKQQRERSQAANQIHHNKRGAGMESTETGPQSAATKLLVEQPPDQRMPRMRKRTARACDRCSSLRVRCDGSKPCPSQDSPDNTTNLDEGEGHIPAQPAYQEEFHVITVADRGNTQCPIQSDTCNRPQNESSFSPLDLTPGTSPETYTSLVASSDSSNNPDVPELSVSGLPGEVLVHTNNDAVRSIPLAQQMPAGHARQLTPPKDYSGNARPSDLLLSRFKCLQPVLPMLQGIIDESLACKLLESYFREPGRSLFECASPYVLTHVLRKESVLRSDSPRRTTCALLVTILWAASQTADDDFFLAPGRKATVCEELRKLMISLIHQRDHDSWDRDTSGMYVRNQDSDTGTTGQNWQSNNTLRRPASQEAPPVPSVDDVLTLLLLTIVVSGGDFKADCFRWWHKALRLSRLMGLNREDGFANALMSCCTGGTNCACRSCDAIRSRISVPEVQEERRRVFWLMFCLDRHLALSLNSPVHILDHDCLIYRPRPDDEWEALDPNSCADYGLRGRVLGPPTTISGTSFCDYFLPLMAILGDVIHLHRRKSHPRFSGARQSNGLDADTATVEGVLDDCERSIDNLARLYGVDTLDGVPIAMSSGHMTSSPLGISQQGLPGAPPLTPLPQHPVSSIGPPFAPSHDLPTDLRPGSPDQPTNISEARKRSSEAAHRSQARLVTVYSKFILHVLHVLLHGKWDPISMLENADGWISSVGFVKCASHSIAASEAVSEILACDPELAFMPYLFGIYLLHGSFILLLFADRMPQIGLNESVERACEIIIRAHEVCVVTLSTQFQIRFRKVLRSTLYSVRSAGEPSTAEESASRLRVLSLYRWSGGFTGLAA</sequence>
<feature type="compositionally biased region" description="Pro residues" evidence="8">
    <location>
        <begin position="1017"/>
        <end position="1026"/>
    </location>
</feature>
<dbReference type="InterPro" id="IPR051439">
    <property type="entry name" value="XlnR/Xlr1"/>
</dbReference>
<dbReference type="InterPro" id="IPR023210">
    <property type="entry name" value="NADP_OxRdtase_dom"/>
</dbReference>
<keyword evidence="3" id="KW-0805">Transcription regulation</keyword>
<dbReference type="AlphaFoldDB" id="W3WZR2"/>
<evidence type="ECO:0000313" key="12">
    <source>
        <dbReference type="Proteomes" id="UP000030651"/>
    </source>
</evidence>
<protein>
    <recommendedName>
        <fullName evidence="10">Xylanolytic transcriptional activator regulatory domain-containing protein</fullName>
    </recommendedName>
</protein>
<dbReference type="GO" id="GO:0008270">
    <property type="term" value="F:zinc ion binding"/>
    <property type="evidence" value="ECO:0007669"/>
    <property type="project" value="InterPro"/>
</dbReference>
<feature type="compositionally biased region" description="Polar residues" evidence="8">
    <location>
        <begin position="522"/>
        <end position="564"/>
    </location>
</feature>
<feature type="transmembrane region" description="Helical" evidence="9">
    <location>
        <begin position="1139"/>
        <end position="1159"/>
    </location>
</feature>
<evidence type="ECO:0000256" key="2">
    <source>
        <dbReference type="ARBA" id="ARBA00023002"/>
    </source>
</evidence>
<dbReference type="HOGENOM" id="CLU_266682_0_0_1"/>
<name>W3WZR2_PESFW</name>
<reference evidence="12" key="1">
    <citation type="journal article" date="2015" name="BMC Genomics">
        <title>Genomic and transcriptomic analysis of the endophytic fungus Pestalotiopsis fici reveals its lifestyle and high potential for synthesis of natural products.</title>
        <authorList>
            <person name="Wang X."/>
            <person name="Zhang X."/>
            <person name="Liu L."/>
            <person name="Xiang M."/>
            <person name="Wang W."/>
            <person name="Sun X."/>
            <person name="Che Y."/>
            <person name="Guo L."/>
            <person name="Liu G."/>
            <person name="Guo L."/>
            <person name="Wang C."/>
            <person name="Yin W.B."/>
            <person name="Stadler M."/>
            <person name="Zhang X."/>
            <person name="Liu X."/>
        </authorList>
    </citation>
    <scope>NUCLEOTIDE SEQUENCE [LARGE SCALE GENOMIC DNA]</scope>
    <source>
        <strain evidence="12">W106-1 / CGMCC3.15140</strain>
    </source>
</reference>
<dbReference type="CDD" id="cd00067">
    <property type="entry name" value="GAL4"/>
    <property type="match status" value="1"/>
</dbReference>
<keyword evidence="9" id="KW-1133">Transmembrane helix</keyword>
<evidence type="ECO:0000259" key="10">
    <source>
        <dbReference type="SMART" id="SM00906"/>
    </source>
</evidence>
<keyword evidence="6" id="KW-0539">Nucleus</keyword>
<dbReference type="eggNOG" id="KOG1576">
    <property type="taxonomic scope" value="Eukaryota"/>
</dbReference>
<keyword evidence="1" id="KW-0862">Zinc</keyword>
<dbReference type="KEGG" id="pfy:PFICI_10438"/>
<comment type="similarity">
    <text evidence="7">Belongs to the xlnR/xlr1 family.</text>
</comment>
<gene>
    <name evidence="11" type="ORF">PFICI_10438</name>
</gene>
<feature type="region of interest" description="Disordered" evidence="8">
    <location>
        <begin position="522"/>
        <end position="570"/>
    </location>
</feature>
<dbReference type="OrthoDB" id="5365785at2759"/>
<evidence type="ECO:0000256" key="3">
    <source>
        <dbReference type="ARBA" id="ARBA00023015"/>
    </source>
</evidence>
<dbReference type="EMBL" id="KI912115">
    <property type="protein sequence ID" value="ETS78376.1"/>
    <property type="molecule type" value="Genomic_DNA"/>
</dbReference>
<feature type="compositionally biased region" description="Polar residues" evidence="8">
    <location>
        <begin position="479"/>
        <end position="491"/>
    </location>
</feature>
<dbReference type="PANTHER" id="PTHR47663:SF1">
    <property type="entry name" value="XYLANOLYTIC TRANSCRIPTIONAL ACTIVATOR XLNR-RELATED"/>
    <property type="match status" value="1"/>
</dbReference>
<dbReference type="RefSeq" id="XP_007837210.1">
    <property type="nucleotide sequence ID" value="XM_007839019.1"/>
</dbReference>
<keyword evidence="4" id="KW-0238">DNA-binding</keyword>
<evidence type="ECO:0000313" key="11">
    <source>
        <dbReference type="EMBL" id="ETS78376.1"/>
    </source>
</evidence>
<feature type="domain" description="Xylanolytic transcriptional activator regulatory" evidence="10">
    <location>
        <begin position="800"/>
        <end position="897"/>
    </location>
</feature>
<dbReference type="GO" id="GO:0016491">
    <property type="term" value="F:oxidoreductase activity"/>
    <property type="evidence" value="ECO:0007669"/>
    <property type="project" value="UniProtKB-KW"/>
</dbReference>
<dbReference type="InParanoid" id="W3WZR2"/>
<dbReference type="InterPro" id="IPR007219">
    <property type="entry name" value="XnlR_reg_dom"/>
</dbReference>
<evidence type="ECO:0000256" key="6">
    <source>
        <dbReference type="ARBA" id="ARBA00023242"/>
    </source>
</evidence>
<dbReference type="GeneID" id="19275451"/>
<proteinExistence type="inferred from homology"/>
<dbReference type="SMART" id="SM00906">
    <property type="entry name" value="Fungal_trans"/>
    <property type="match status" value="1"/>
</dbReference>
<dbReference type="Gene3D" id="3.20.20.100">
    <property type="entry name" value="NADP-dependent oxidoreductase domain"/>
    <property type="match status" value="1"/>
</dbReference>
<evidence type="ECO:0000256" key="4">
    <source>
        <dbReference type="ARBA" id="ARBA00023125"/>
    </source>
</evidence>
<dbReference type="InterPro" id="IPR036812">
    <property type="entry name" value="NAD(P)_OxRdtase_dom_sf"/>
</dbReference>
<evidence type="ECO:0000256" key="1">
    <source>
        <dbReference type="ARBA" id="ARBA00022833"/>
    </source>
</evidence>
<evidence type="ECO:0000256" key="7">
    <source>
        <dbReference type="ARBA" id="ARBA00037990"/>
    </source>
</evidence>
<dbReference type="GO" id="GO:0000981">
    <property type="term" value="F:DNA-binding transcription factor activity, RNA polymerase II-specific"/>
    <property type="evidence" value="ECO:0007669"/>
    <property type="project" value="InterPro"/>
</dbReference>
<keyword evidence="2" id="KW-0560">Oxidoreductase</keyword>
<keyword evidence="5" id="KW-0804">Transcription</keyword>
<feature type="region of interest" description="Disordered" evidence="8">
    <location>
        <begin position="745"/>
        <end position="774"/>
    </location>
</feature>
<dbReference type="Pfam" id="PF00248">
    <property type="entry name" value="Aldo_ket_red"/>
    <property type="match status" value="1"/>
</dbReference>
<keyword evidence="12" id="KW-1185">Reference proteome</keyword>
<dbReference type="Pfam" id="PF04082">
    <property type="entry name" value="Fungal_trans"/>
    <property type="match status" value="1"/>
</dbReference>
<dbReference type="InterPro" id="IPR001138">
    <property type="entry name" value="Zn2Cys6_DnaBD"/>
</dbReference>
<organism evidence="11 12">
    <name type="scientific">Pestalotiopsis fici (strain W106-1 / CGMCC3.15140)</name>
    <dbReference type="NCBI Taxonomy" id="1229662"/>
    <lineage>
        <taxon>Eukaryota</taxon>
        <taxon>Fungi</taxon>
        <taxon>Dikarya</taxon>
        <taxon>Ascomycota</taxon>
        <taxon>Pezizomycotina</taxon>
        <taxon>Sordariomycetes</taxon>
        <taxon>Xylariomycetidae</taxon>
        <taxon>Amphisphaeriales</taxon>
        <taxon>Sporocadaceae</taxon>
        <taxon>Pestalotiopsis</taxon>
    </lineage>
</organism>
<feature type="region of interest" description="Disordered" evidence="8">
    <location>
        <begin position="415"/>
        <end position="436"/>
    </location>
</feature>
<dbReference type="SUPFAM" id="SSF51430">
    <property type="entry name" value="NAD(P)-linked oxidoreductase"/>
    <property type="match status" value="1"/>
</dbReference>
<dbReference type="Proteomes" id="UP000030651">
    <property type="component" value="Unassembled WGS sequence"/>
</dbReference>
<dbReference type="PANTHER" id="PTHR47663">
    <property type="entry name" value="XYLANOLYTIC TRANSCRIPTIONAL ACTIVATOR XLNR-RELATED"/>
    <property type="match status" value="1"/>
</dbReference>
<evidence type="ECO:0000256" key="9">
    <source>
        <dbReference type="SAM" id="Phobius"/>
    </source>
</evidence>
<accession>W3WZR2</accession>
<dbReference type="GO" id="GO:0006351">
    <property type="term" value="P:DNA-templated transcription"/>
    <property type="evidence" value="ECO:0007669"/>
    <property type="project" value="InterPro"/>
</dbReference>
<evidence type="ECO:0000256" key="8">
    <source>
        <dbReference type="SAM" id="MobiDB-lite"/>
    </source>
</evidence>
<keyword evidence="9" id="KW-0472">Membrane</keyword>
<keyword evidence="9" id="KW-0812">Transmembrane</keyword>